<evidence type="ECO:0000259" key="1">
    <source>
        <dbReference type="PROSITE" id="PS51502"/>
    </source>
</evidence>
<protein>
    <submittedName>
        <fullName evidence="2">Dabb family protein</fullName>
    </submittedName>
</protein>
<organism evidence="2 3">
    <name type="scientific">Microbacterium plantarum</name>
    <dbReference type="NCBI Taxonomy" id="1816425"/>
    <lineage>
        <taxon>Bacteria</taxon>
        <taxon>Bacillati</taxon>
        <taxon>Actinomycetota</taxon>
        <taxon>Actinomycetes</taxon>
        <taxon>Micrococcales</taxon>
        <taxon>Microbacteriaceae</taxon>
        <taxon>Microbacterium</taxon>
    </lineage>
</organism>
<dbReference type="Pfam" id="PF07876">
    <property type="entry name" value="Dabb"/>
    <property type="match status" value="1"/>
</dbReference>
<dbReference type="RefSeq" id="WP_378719976.1">
    <property type="nucleotide sequence ID" value="NZ_JBHLHV010000003.1"/>
</dbReference>
<gene>
    <name evidence="2" type="ORF">AB7P39_14715</name>
</gene>
<accession>A0ABV5EVV7</accession>
<dbReference type="EMBL" id="JBHLHV010000003">
    <property type="protein sequence ID" value="MFB8894099.1"/>
    <property type="molecule type" value="Genomic_DNA"/>
</dbReference>
<feature type="domain" description="Stress-response A/B barrel" evidence="1">
    <location>
        <begin position="4"/>
        <end position="93"/>
    </location>
</feature>
<dbReference type="Proteomes" id="UP001589643">
    <property type="component" value="Unassembled WGS sequence"/>
</dbReference>
<keyword evidence="3" id="KW-1185">Reference proteome</keyword>
<evidence type="ECO:0000313" key="2">
    <source>
        <dbReference type="EMBL" id="MFB8894099.1"/>
    </source>
</evidence>
<evidence type="ECO:0000313" key="3">
    <source>
        <dbReference type="Proteomes" id="UP001589643"/>
    </source>
</evidence>
<dbReference type="SMART" id="SM00886">
    <property type="entry name" value="Dabb"/>
    <property type="match status" value="1"/>
</dbReference>
<dbReference type="SUPFAM" id="SSF54909">
    <property type="entry name" value="Dimeric alpha+beta barrel"/>
    <property type="match status" value="1"/>
</dbReference>
<reference evidence="2 3" key="1">
    <citation type="submission" date="2024-08" db="EMBL/GenBank/DDBJ databases">
        <title>Heavy metals resistant antinobacteria isolated from wastewater.</title>
        <authorList>
            <person name="Roman Ponce B."/>
            <person name="Blanco Mercado M.A."/>
            <person name="Avila Aldana I.N."/>
            <person name="Morales Arrieta S."/>
        </authorList>
    </citation>
    <scope>NUCLEOTIDE SEQUENCE [LARGE SCALE GENOMIC DNA]</scope>
    <source>
        <strain evidence="3">sma-1</strain>
    </source>
</reference>
<dbReference type="InterPro" id="IPR013097">
    <property type="entry name" value="Dabb"/>
</dbReference>
<proteinExistence type="predicted"/>
<dbReference type="Gene3D" id="3.30.70.100">
    <property type="match status" value="1"/>
</dbReference>
<dbReference type="InterPro" id="IPR011008">
    <property type="entry name" value="Dimeric_a/b-barrel"/>
</dbReference>
<dbReference type="PROSITE" id="PS51502">
    <property type="entry name" value="S_R_A_B_BARREL"/>
    <property type="match status" value="1"/>
</dbReference>
<comment type="caution">
    <text evidence="2">The sequence shown here is derived from an EMBL/GenBank/DDBJ whole genome shotgun (WGS) entry which is preliminary data.</text>
</comment>
<name>A0ABV5EVV7_9MICO</name>
<sequence>MSAFRHIVLFRIHDEVSDQRVTEAIDALRSLAVLPGIESWTVELSLDQRKGRVIVEDGVFGDQAAFEAFHADPQHRSTAEVMAEISDWWVGDYQA</sequence>